<protein>
    <submittedName>
        <fullName evidence="2">Uncharacterized protein</fullName>
    </submittedName>
</protein>
<keyword evidence="1" id="KW-0812">Transmembrane</keyword>
<comment type="caution">
    <text evidence="2">The sequence shown here is derived from an EMBL/GenBank/DDBJ whole genome shotgun (WGS) entry which is preliminary data.</text>
</comment>
<accession>A0A4Z0L7K6</accession>
<dbReference type="AlphaFoldDB" id="A0A4Z0L7K6"/>
<keyword evidence="3" id="KW-1185">Reference proteome</keyword>
<name>A0A4Z0L7K6_9FLAO</name>
<keyword evidence="1" id="KW-1133">Transmembrane helix</keyword>
<keyword evidence="1" id="KW-0472">Membrane</keyword>
<evidence type="ECO:0000256" key="1">
    <source>
        <dbReference type="SAM" id="Phobius"/>
    </source>
</evidence>
<reference evidence="2 3" key="1">
    <citation type="submission" date="2019-04" db="EMBL/GenBank/DDBJ databases">
        <title>Flavobacterium sp. strain DS2-A Genome sequencing and assembly.</title>
        <authorList>
            <person name="Kim I."/>
        </authorList>
    </citation>
    <scope>NUCLEOTIDE SEQUENCE [LARGE SCALE GENOMIC DNA]</scope>
    <source>
        <strain evidence="2 3">DS2-A</strain>
    </source>
</reference>
<evidence type="ECO:0000313" key="3">
    <source>
        <dbReference type="Proteomes" id="UP000297407"/>
    </source>
</evidence>
<sequence length="223" mass="25378">MEPNKLENQIREKLNAREIKPSAQSWDRLDAMLSVEENKKPKRSFRWLFVAASIIGFVLAGLFFFQQEKPSPEIKGNQTVVESNVTKKEAAEKDETFLEPGKKNEKAIVSVKNRKQTVKSNAETIEKQPFVMPEAENKDAIATVQEKEENIKEIMVNPEVLAATDPEKQEEQIQDKPKIKVNASTLLSQVDGEIELTFRQKAIKKISKNLKSARESVASRNRE</sequence>
<dbReference type="Proteomes" id="UP000297407">
    <property type="component" value="Unassembled WGS sequence"/>
</dbReference>
<proteinExistence type="predicted"/>
<feature type="transmembrane region" description="Helical" evidence="1">
    <location>
        <begin position="47"/>
        <end position="65"/>
    </location>
</feature>
<organism evidence="2 3">
    <name type="scientific">Flavobacterium humi</name>
    <dbReference type="NCBI Taxonomy" id="2562683"/>
    <lineage>
        <taxon>Bacteria</taxon>
        <taxon>Pseudomonadati</taxon>
        <taxon>Bacteroidota</taxon>
        <taxon>Flavobacteriia</taxon>
        <taxon>Flavobacteriales</taxon>
        <taxon>Flavobacteriaceae</taxon>
        <taxon>Flavobacterium</taxon>
    </lineage>
</organism>
<evidence type="ECO:0000313" key="2">
    <source>
        <dbReference type="EMBL" id="TGD57759.1"/>
    </source>
</evidence>
<gene>
    <name evidence="2" type="ORF">E4635_11320</name>
</gene>
<dbReference type="RefSeq" id="WP_135526799.1">
    <property type="nucleotide sequence ID" value="NZ_SRLH01000005.1"/>
</dbReference>
<dbReference type="OrthoDB" id="1247025at2"/>
<dbReference type="EMBL" id="SRLH01000005">
    <property type="protein sequence ID" value="TGD57759.1"/>
    <property type="molecule type" value="Genomic_DNA"/>
</dbReference>